<dbReference type="PANTHER" id="PTHR37829">
    <property type="entry name" value="PHAGE-LIKE ELEMENT PBSX PROTEIN XKDT"/>
    <property type="match status" value="1"/>
</dbReference>
<sequence>MADSGFTRPTLPQLITTVRNDILTRLAADSTLAVLRRTDAEVYGRVQAAAVHTVYGYIDYLARNLLPDLADEDWLTRHANMKRCPRKAATAATGYVRWDVATNGIPIQAGVTIQRDDLTSFTTTAAATSAGGVLRVPVTSDTAGKVSNTDDGLAMRLVSPITGLPSAGEADSIQGGADIEDIEVWRARVIERWYWTPQGGADGDYEVWAKEVAGVTRAWAYRHWSGRGTVGVMVANSDLVNPIPDAATVASVQSYIEPRAPVAGADIYVFAATPHVVDFHIRLNPDTPEVRYAVEAELRSMMLRDGVPEGVLKPSRISEAISIATGEYSHTLVSPAADVSIAKGEVGVVGAISWT</sequence>
<dbReference type="InterPro" id="IPR058531">
    <property type="entry name" value="Baseplate_J_M"/>
</dbReference>
<evidence type="ECO:0000259" key="2">
    <source>
        <dbReference type="Pfam" id="PF04865"/>
    </source>
</evidence>
<evidence type="ECO:0000256" key="1">
    <source>
        <dbReference type="ARBA" id="ARBA00038087"/>
    </source>
</evidence>
<dbReference type="PANTHER" id="PTHR37829:SF3">
    <property type="entry name" value="PROTEIN JAYE-RELATED"/>
    <property type="match status" value="1"/>
</dbReference>
<proteinExistence type="inferred from homology"/>
<dbReference type="Pfam" id="PF26078">
    <property type="entry name" value="Baseplate_J_M"/>
    <property type="match status" value="1"/>
</dbReference>
<evidence type="ECO:0000259" key="4">
    <source>
        <dbReference type="Pfam" id="PF26079"/>
    </source>
</evidence>
<dbReference type="Pfam" id="PF26079">
    <property type="entry name" value="Baseplate_J_C"/>
    <property type="match status" value="1"/>
</dbReference>
<feature type="domain" description="Baseplate J-like central" evidence="3">
    <location>
        <begin position="197"/>
        <end position="270"/>
    </location>
</feature>
<evidence type="ECO:0000259" key="3">
    <source>
        <dbReference type="Pfam" id="PF26078"/>
    </source>
</evidence>
<dbReference type="InterPro" id="IPR006949">
    <property type="entry name" value="Barrel_Baseplate_J-like"/>
</dbReference>
<comment type="caution">
    <text evidence="5">The sequence shown here is derived from an EMBL/GenBank/DDBJ whole genome shotgun (WGS) entry which is preliminary data.</text>
</comment>
<protein>
    <submittedName>
        <fullName evidence="5">Baseplate J/gp47 family protein</fullName>
    </submittedName>
</protein>
<dbReference type="GeneID" id="57344043"/>
<dbReference type="InterPro" id="IPR052399">
    <property type="entry name" value="Phage_Baseplate_Assmbl_Protein"/>
</dbReference>
<comment type="similarity">
    <text evidence="1">Belongs to the Mu gp47/PBSX XkdT family.</text>
</comment>
<name>A0A7Y6NBB3_9GAMM</name>
<gene>
    <name evidence="5" type="ORF">HU668_02755</name>
</gene>
<organism evidence="5 6">
    <name type="scientific">Pantoea brenneri</name>
    <dbReference type="NCBI Taxonomy" id="472694"/>
    <lineage>
        <taxon>Bacteria</taxon>
        <taxon>Pseudomonadati</taxon>
        <taxon>Pseudomonadota</taxon>
        <taxon>Gammaproteobacteria</taxon>
        <taxon>Enterobacterales</taxon>
        <taxon>Erwiniaceae</taxon>
        <taxon>Pantoea</taxon>
    </lineage>
</organism>
<evidence type="ECO:0000313" key="5">
    <source>
        <dbReference type="EMBL" id="NUY95377.1"/>
    </source>
</evidence>
<dbReference type="EMBL" id="JABWPM010000001">
    <property type="protein sequence ID" value="NUY95377.1"/>
    <property type="molecule type" value="Genomic_DNA"/>
</dbReference>
<dbReference type="RefSeq" id="WP_069730010.1">
    <property type="nucleotide sequence ID" value="NZ_JABWPE010000001.1"/>
</dbReference>
<feature type="domain" description="Baseplate protein J-like barrel" evidence="2">
    <location>
        <begin position="101"/>
        <end position="176"/>
    </location>
</feature>
<evidence type="ECO:0000313" key="6">
    <source>
        <dbReference type="Proteomes" id="UP000566985"/>
    </source>
</evidence>
<accession>A0A7Y6NBB3</accession>
<dbReference type="Pfam" id="PF04865">
    <property type="entry name" value="Baseplate_J"/>
    <property type="match status" value="1"/>
</dbReference>
<feature type="domain" description="Baseplate J-like C-terminal" evidence="4">
    <location>
        <begin position="277"/>
        <end position="355"/>
    </location>
</feature>
<dbReference type="Proteomes" id="UP000566985">
    <property type="component" value="Unassembled WGS sequence"/>
</dbReference>
<dbReference type="AlphaFoldDB" id="A0A7Y6NBB3"/>
<dbReference type="InterPro" id="IPR058530">
    <property type="entry name" value="Baseplate_J-like_C"/>
</dbReference>
<reference evidence="5 6" key="1">
    <citation type="submission" date="2020-05" db="EMBL/GenBank/DDBJ databases">
        <title>Whole Genome Sequences of Enterobacteriales Associated with the International Space Station.</title>
        <authorList>
            <person name="Bharadwaj A."/>
            <person name="Daudu R."/>
            <person name="Singh N."/>
            <person name="Wood J."/>
            <person name="Debieu M."/>
            <person name="Mason C."/>
            <person name="Wang C."/>
            <person name="Venkateswaran K."/>
        </authorList>
    </citation>
    <scope>NUCLEOTIDE SEQUENCE [LARGE SCALE GENOMIC DNA]</scope>
    <source>
        <strain evidence="5 6">IF5SW-B1</strain>
    </source>
</reference>